<accession>A0ABV6JC70</accession>
<keyword evidence="7 8" id="KW-0472">Membrane</keyword>
<organism evidence="9 10">
    <name type="scientific">Paenibacillus mendelii</name>
    <dbReference type="NCBI Taxonomy" id="206163"/>
    <lineage>
        <taxon>Bacteria</taxon>
        <taxon>Bacillati</taxon>
        <taxon>Bacillota</taxon>
        <taxon>Bacilli</taxon>
        <taxon>Bacillales</taxon>
        <taxon>Paenibacillaceae</taxon>
        <taxon>Paenibacillus</taxon>
    </lineage>
</organism>
<evidence type="ECO:0000256" key="3">
    <source>
        <dbReference type="ARBA" id="ARBA00022448"/>
    </source>
</evidence>
<keyword evidence="5 8" id="KW-0812">Transmembrane</keyword>
<evidence type="ECO:0000313" key="9">
    <source>
        <dbReference type="EMBL" id="MFC0393495.1"/>
    </source>
</evidence>
<sequence>MTSARINIFSRTSTRIAGLVLALGLFAGCFIASIALGQIAIPFSTTINAFVHYDPSSTEHILITTTRISRAVIAAVIGAGLAIAGAFMQALTKNPLASPSIFGINAGAVFCIVFAATFFSVSSLTHYMWIAFAGAGIAACSVYFLGSLGRDGLSPIKIVLAGAAISALFVSFTQGMLVISEQNLEGVLFWLAGSVSGRTMDMLLPILPYMAGAGILAFLLGRSVNILTTGDDIAKGLGQRTIMVKSLMAVVVIVLAGGSVAVGGSIGFIGLVVPHIVRSLVGIDYRWIVPYCALLGASLLLLADIAARFVIMPQEMPIGVMTALVGTPFFIYIARRGMARE</sequence>
<evidence type="ECO:0000256" key="6">
    <source>
        <dbReference type="ARBA" id="ARBA00022989"/>
    </source>
</evidence>
<evidence type="ECO:0000313" key="10">
    <source>
        <dbReference type="Proteomes" id="UP001589818"/>
    </source>
</evidence>
<keyword evidence="4" id="KW-1003">Cell membrane</keyword>
<feature type="transmembrane region" description="Helical" evidence="8">
    <location>
        <begin position="288"/>
        <end position="311"/>
    </location>
</feature>
<feature type="transmembrane region" description="Helical" evidence="8">
    <location>
        <begin position="318"/>
        <end position="335"/>
    </location>
</feature>
<dbReference type="InterPro" id="IPR000522">
    <property type="entry name" value="ABC_transptr_permease_BtuC"/>
</dbReference>
<evidence type="ECO:0000256" key="4">
    <source>
        <dbReference type="ARBA" id="ARBA00022475"/>
    </source>
</evidence>
<feature type="transmembrane region" description="Helical" evidence="8">
    <location>
        <begin position="100"/>
        <end position="121"/>
    </location>
</feature>
<name>A0ABV6JC70_9BACL</name>
<evidence type="ECO:0000256" key="5">
    <source>
        <dbReference type="ARBA" id="ARBA00022692"/>
    </source>
</evidence>
<evidence type="ECO:0000256" key="8">
    <source>
        <dbReference type="SAM" id="Phobius"/>
    </source>
</evidence>
<feature type="transmembrane region" description="Helical" evidence="8">
    <location>
        <begin position="206"/>
        <end position="227"/>
    </location>
</feature>
<proteinExistence type="inferred from homology"/>
<evidence type="ECO:0000256" key="2">
    <source>
        <dbReference type="ARBA" id="ARBA00007935"/>
    </source>
</evidence>
<dbReference type="RefSeq" id="WP_204821735.1">
    <property type="nucleotide sequence ID" value="NZ_JANHOF010000008.1"/>
</dbReference>
<dbReference type="InterPro" id="IPR037294">
    <property type="entry name" value="ABC_BtuC-like"/>
</dbReference>
<comment type="caution">
    <text evidence="9">The sequence shown here is derived from an EMBL/GenBank/DDBJ whole genome shotgun (WGS) entry which is preliminary data.</text>
</comment>
<protein>
    <submittedName>
        <fullName evidence="9">FecCD family ABC transporter permease</fullName>
    </submittedName>
</protein>
<dbReference type="PROSITE" id="PS51257">
    <property type="entry name" value="PROKAR_LIPOPROTEIN"/>
    <property type="match status" value="1"/>
</dbReference>
<feature type="transmembrane region" description="Helical" evidence="8">
    <location>
        <begin position="247"/>
        <end position="276"/>
    </location>
</feature>
<reference evidence="9 10" key="1">
    <citation type="submission" date="2024-09" db="EMBL/GenBank/DDBJ databases">
        <authorList>
            <person name="Sun Q."/>
            <person name="Mori K."/>
        </authorList>
    </citation>
    <scope>NUCLEOTIDE SEQUENCE [LARGE SCALE GENOMIC DNA]</scope>
    <source>
        <strain evidence="9 10">CCM 4839</strain>
    </source>
</reference>
<keyword evidence="3" id="KW-0813">Transport</keyword>
<dbReference type="SUPFAM" id="SSF81345">
    <property type="entry name" value="ABC transporter involved in vitamin B12 uptake, BtuC"/>
    <property type="match status" value="1"/>
</dbReference>
<dbReference type="PANTHER" id="PTHR30472:SF1">
    <property type="entry name" value="FE(3+) DICITRATE TRANSPORT SYSTEM PERMEASE PROTEIN FECC-RELATED"/>
    <property type="match status" value="1"/>
</dbReference>
<feature type="transmembrane region" description="Helical" evidence="8">
    <location>
        <begin position="68"/>
        <end position="88"/>
    </location>
</feature>
<dbReference type="EMBL" id="JBHLVF010000034">
    <property type="protein sequence ID" value="MFC0393495.1"/>
    <property type="molecule type" value="Genomic_DNA"/>
</dbReference>
<dbReference type="Proteomes" id="UP001589818">
    <property type="component" value="Unassembled WGS sequence"/>
</dbReference>
<feature type="transmembrane region" description="Helical" evidence="8">
    <location>
        <begin position="158"/>
        <end position="179"/>
    </location>
</feature>
<evidence type="ECO:0000256" key="1">
    <source>
        <dbReference type="ARBA" id="ARBA00004651"/>
    </source>
</evidence>
<comment type="subcellular location">
    <subcellularLocation>
        <location evidence="1">Cell membrane</location>
        <topology evidence="1">Multi-pass membrane protein</topology>
    </subcellularLocation>
</comment>
<gene>
    <name evidence="9" type="ORF">ACFFJ8_19250</name>
</gene>
<dbReference type="PANTHER" id="PTHR30472">
    <property type="entry name" value="FERRIC ENTEROBACTIN TRANSPORT SYSTEM PERMEASE PROTEIN"/>
    <property type="match status" value="1"/>
</dbReference>
<comment type="similarity">
    <text evidence="2">Belongs to the binding-protein-dependent transport system permease family. FecCD subfamily.</text>
</comment>
<dbReference type="Pfam" id="PF01032">
    <property type="entry name" value="FecCD"/>
    <property type="match status" value="1"/>
</dbReference>
<feature type="transmembrane region" description="Helical" evidence="8">
    <location>
        <begin position="127"/>
        <end position="146"/>
    </location>
</feature>
<keyword evidence="6 8" id="KW-1133">Transmembrane helix</keyword>
<keyword evidence="10" id="KW-1185">Reference proteome</keyword>
<dbReference type="CDD" id="cd06550">
    <property type="entry name" value="TM_ABC_iron-siderophores_like"/>
    <property type="match status" value="1"/>
</dbReference>
<evidence type="ECO:0000256" key="7">
    <source>
        <dbReference type="ARBA" id="ARBA00023136"/>
    </source>
</evidence>
<dbReference type="Gene3D" id="1.10.3470.10">
    <property type="entry name" value="ABC transporter involved in vitamin B12 uptake, BtuC"/>
    <property type="match status" value="1"/>
</dbReference>